<keyword evidence="3" id="KW-0804">Transcription</keyword>
<gene>
    <name evidence="6" type="ORF">KAK10_03905</name>
</gene>
<dbReference type="EMBL" id="JAGMVS010000048">
    <property type="protein sequence ID" value="MCM2437078.1"/>
    <property type="molecule type" value="Genomic_DNA"/>
</dbReference>
<dbReference type="PANTHER" id="PTHR47506:SF1">
    <property type="entry name" value="HTH-TYPE TRANSCRIPTIONAL REGULATOR YJDC"/>
    <property type="match status" value="1"/>
</dbReference>
<dbReference type="Gene3D" id="1.10.357.10">
    <property type="entry name" value="Tetracycline Repressor, domain 2"/>
    <property type="match status" value="1"/>
</dbReference>
<evidence type="ECO:0000313" key="7">
    <source>
        <dbReference type="Proteomes" id="UP001057481"/>
    </source>
</evidence>
<feature type="DNA-binding region" description="H-T-H motif" evidence="4">
    <location>
        <begin position="25"/>
        <end position="44"/>
    </location>
</feature>
<dbReference type="InterPro" id="IPR001647">
    <property type="entry name" value="HTH_TetR"/>
</dbReference>
<proteinExistence type="predicted"/>
<dbReference type="Proteomes" id="UP001057481">
    <property type="component" value="Unassembled WGS sequence"/>
</dbReference>
<keyword evidence="1" id="KW-0805">Transcription regulation</keyword>
<evidence type="ECO:0000259" key="5">
    <source>
        <dbReference type="PROSITE" id="PS50977"/>
    </source>
</evidence>
<comment type="caution">
    <text evidence="6">The sequence shown here is derived from an EMBL/GenBank/DDBJ whole genome shotgun (WGS) entry which is preliminary data.</text>
</comment>
<keyword evidence="7" id="KW-1185">Reference proteome</keyword>
<evidence type="ECO:0000256" key="3">
    <source>
        <dbReference type="ARBA" id="ARBA00023163"/>
    </source>
</evidence>
<dbReference type="InterPro" id="IPR009057">
    <property type="entry name" value="Homeodomain-like_sf"/>
</dbReference>
<name>A0ABT0VIY1_9LACO</name>
<protein>
    <submittedName>
        <fullName evidence="6">TetR/AcrR family transcriptional regulator</fullName>
    </submittedName>
</protein>
<evidence type="ECO:0000256" key="2">
    <source>
        <dbReference type="ARBA" id="ARBA00023125"/>
    </source>
</evidence>
<feature type="domain" description="HTH tetR-type" evidence="5">
    <location>
        <begin position="2"/>
        <end position="62"/>
    </location>
</feature>
<dbReference type="PANTHER" id="PTHR47506">
    <property type="entry name" value="TRANSCRIPTIONAL REGULATORY PROTEIN"/>
    <property type="match status" value="1"/>
</dbReference>
<organism evidence="6 7">
    <name type="scientific">Periweissella beninensis</name>
    <dbReference type="NCBI Taxonomy" id="504936"/>
    <lineage>
        <taxon>Bacteria</taxon>
        <taxon>Bacillati</taxon>
        <taxon>Bacillota</taxon>
        <taxon>Bacilli</taxon>
        <taxon>Lactobacillales</taxon>
        <taxon>Lactobacillaceae</taxon>
        <taxon>Periweissella</taxon>
    </lineage>
</organism>
<accession>A0ABT0VIY1</accession>
<dbReference type="PRINTS" id="PR00455">
    <property type="entry name" value="HTHTETR"/>
</dbReference>
<dbReference type="Pfam" id="PF00440">
    <property type="entry name" value="TetR_N"/>
    <property type="match status" value="1"/>
</dbReference>
<dbReference type="PROSITE" id="PS50977">
    <property type="entry name" value="HTH_TETR_2"/>
    <property type="match status" value="1"/>
</dbReference>
<reference evidence="6" key="1">
    <citation type="submission" date="2021-04" db="EMBL/GenBank/DDBJ databases">
        <title>Taxonomic assessment of Weissella genus.</title>
        <authorList>
            <person name="Fanelli F."/>
            <person name="Chieffi D."/>
            <person name="Dell'Aquila A."/>
            <person name="Gyu-Sung C."/>
            <person name="Franz C.M.A.P."/>
            <person name="Fusco V."/>
        </authorList>
    </citation>
    <scope>NUCLEOTIDE SEQUENCE</scope>
    <source>
        <strain evidence="6">LMG 25373</strain>
    </source>
</reference>
<evidence type="ECO:0000256" key="4">
    <source>
        <dbReference type="PROSITE-ProRule" id="PRU00335"/>
    </source>
</evidence>
<keyword evidence="2 4" id="KW-0238">DNA-binding</keyword>
<evidence type="ECO:0000313" key="6">
    <source>
        <dbReference type="EMBL" id="MCM2437078.1"/>
    </source>
</evidence>
<dbReference type="SUPFAM" id="SSF46689">
    <property type="entry name" value="Homeodomain-like"/>
    <property type="match status" value="1"/>
</dbReference>
<dbReference type="RefSeq" id="WP_205144214.1">
    <property type="nucleotide sequence ID" value="NZ_JAFBDN010000025.1"/>
</dbReference>
<evidence type="ECO:0000256" key="1">
    <source>
        <dbReference type="ARBA" id="ARBA00023015"/>
    </source>
</evidence>
<sequence length="185" mass="21688">MNDIREEILTKATSFFMKNGYQATSTRQLAEHLDIKQPVLYYYFKNKKALYQQVVTTYTQYLGTALMTISQEPLPAAKRLFLMSEFIINEENLNLAQLMHDMQTVFKGEDNKVLFAEWRHAYLQPFIMVFNDFTLANNMTAQQVTMHFMRILTAYVSVKYVLNGEQEIREMITIFLHGSTLEARV</sequence>